<gene>
    <name evidence="1" type="ORF">HXX76_014173</name>
</gene>
<sequence length="190" mass="21498">MATTVPLKSTTVFQELFKAYRAMAKLQKDIATDGDARPLAEMYLRNKVDQWNIQLEVALWDDWDTDRTVDAVTGVITRYFTPKLYNYANTEDTATLFGQARSLARDADVSLGAGSLDAFREFLQARVLNFLDEARRIEEEQQRANVYIRNYVQKEIDYANTQRGVAAPMPAGAVYTNVYDPPGQPDPVAM</sequence>
<accession>A0A835SR10</accession>
<reference evidence="1" key="1">
    <citation type="journal article" date="2020" name="bioRxiv">
        <title>Comparative genomics of Chlamydomonas.</title>
        <authorList>
            <person name="Craig R.J."/>
            <person name="Hasan A.R."/>
            <person name="Ness R.W."/>
            <person name="Keightley P.D."/>
        </authorList>
    </citation>
    <scope>NUCLEOTIDE SEQUENCE</scope>
    <source>
        <strain evidence="1">SAG 7.73</strain>
    </source>
</reference>
<dbReference type="AlphaFoldDB" id="A0A835SR10"/>
<name>A0A835SR10_CHLIN</name>
<evidence type="ECO:0000313" key="2">
    <source>
        <dbReference type="Proteomes" id="UP000650467"/>
    </source>
</evidence>
<evidence type="ECO:0000313" key="1">
    <source>
        <dbReference type="EMBL" id="KAG2425015.1"/>
    </source>
</evidence>
<protein>
    <submittedName>
        <fullName evidence="1">Uncharacterized protein</fullName>
    </submittedName>
</protein>
<proteinExistence type="predicted"/>
<dbReference type="EMBL" id="JAEHOC010000060">
    <property type="protein sequence ID" value="KAG2425015.1"/>
    <property type="molecule type" value="Genomic_DNA"/>
</dbReference>
<comment type="caution">
    <text evidence="1">The sequence shown here is derived from an EMBL/GenBank/DDBJ whole genome shotgun (WGS) entry which is preliminary data.</text>
</comment>
<keyword evidence="2" id="KW-1185">Reference proteome</keyword>
<organism evidence="1 2">
    <name type="scientific">Chlamydomonas incerta</name>
    <dbReference type="NCBI Taxonomy" id="51695"/>
    <lineage>
        <taxon>Eukaryota</taxon>
        <taxon>Viridiplantae</taxon>
        <taxon>Chlorophyta</taxon>
        <taxon>core chlorophytes</taxon>
        <taxon>Chlorophyceae</taxon>
        <taxon>CS clade</taxon>
        <taxon>Chlamydomonadales</taxon>
        <taxon>Chlamydomonadaceae</taxon>
        <taxon>Chlamydomonas</taxon>
    </lineage>
</organism>
<dbReference type="Proteomes" id="UP000650467">
    <property type="component" value="Unassembled WGS sequence"/>
</dbReference>